<dbReference type="AlphaFoldDB" id="A0A1B9GRT7"/>
<organism evidence="2 3">
    <name type="scientific">Kwoniella heveanensis BCC8398</name>
    <dbReference type="NCBI Taxonomy" id="1296120"/>
    <lineage>
        <taxon>Eukaryota</taxon>
        <taxon>Fungi</taxon>
        <taxon>Dikarya</taxon>
        <taxon>Basidiomycota</taxon>
        <taxon>Agaricomycotina</taxon>
        <taxon>Tremellomycetes</taxon>
        <taxon>Tremellales</taxon>
        <taxon>Cryptococcaceae</taxon>
        <taxon>Kwoniella</taxon>
    </lineage>
</organism>
<feature type="compositionally biased region" description="Polar residues" evidence="1">
    <location>
        <begin position="115"/>
        <end position="124"/>
    </location>
</feature>
<evidence type="ECO:0000256" key="1">
    <source>
        <dbReference type="SAM" id="MobiDB-lite"/>
    </source>
</evidence>
<keyword evidence="3" id="KW-1185">Reference proteome</keyword>
<sequence>MDSTGTPPDIQISSYDHEMDDSSLRSEIAQGLERSASVSSGITHTHKQRQQSPRADFRYEPYGRYEYEIEVQSLQAPGSPPSFDNTLWDSTLWDGQNQNQSQQQPQHQPQHQQQYRPQTKSTSSFSFYQDQTALDRIEASFYAAASASAQTGICPGGFGEPGLLSLPSAEVDYEPAAAPASGDAWTSRVEADDYKYSPPFGNNDPLIRTIDNEQNTAECELAVHNAITATATAVPLPTWQGATATATAGMDAYAYQHYNSQHTVTVTHTGTGRDVTVALNADPELGPTGPPGVKMRVQQEVEQ</sequence>
<protein>
    <submittedName>
        <fullName evidence="2">Uncharacterized protein</fullName>
    </submittedName>
</protein>
<feature type="compositionally biased region" description="Polar residues" evidence="1">
    <location>
        <begin position="72"/>
        <end position="95"/>
    </location>
</feature>
<feature type="region of interest" description="Disordered" evidence="1">
    <location>
        <begin position="1"/>
        <end position="59"/>
    </location>
</feature>
<feature type="compositionally biased region" description="Low complexity" evidence="1">
    <location>
        <begin position="96"/>
        <end position="114"/>
    </location>
</feature>
<reference evidence="3" key="2">
    <citation type="submission" date="2013-12" db="EMBL/GenBank/DDBJ databases">
        <title>Evolution of pathogenesis and genome organization in the Tremellales.</title>
        <authorList>
            <person name="Cuomo C."/>
            <person name="Litvintseva A."/>
            <person name="Heitman J."/>
            <person name="Chen Y."/>
            <person name="Sun S."/>
            <person name="Springer D."/>
            <person name="Dromer F."/>
            <person name="Young S."/>
            <person name="Zeng Q."/>
            <person name="Chapman S."/>
            <person name="Gujja S."/>
            <person name="Saif S."/>
            <person name="Birren B."/>
        </authorList>
    </citation>
    <scope>NUCLEOTIDE SEQUENCE [LARGE SCALE GENOMIC DNA]</scope>
    <source>
        <strain evidence="3">BCC8398</strain>
    </source>
</reference>
<accession>A0A1B9GRT7</accession>
<feature type="compositionally biased region" description="Polar residues" evidence="1">
    <location>
        <begin position="1"/>
        <end position="14"/>
    </location>
</feature>
<name>A0A1B9GRT7_9TREE</name>
<feature type="region of interest" description="Disordered" evidence="1">
    <location>
        <begin position="71"/>
        <end position="124"/>
    </location>
</feature>
<evidence type="ECO:0000313" key="2">
    <source>
        <dbReference type="EMBL" id="OCF33736.1"/>
    </source>
</evidence>
<proteinExistence type="predicted"/>
<dbReference type="EMBL" id="KI669503">
    <property type="protein sequence ID" value="OCF33736.1"/>
    <property type="molecule type" value="Genomic_DNA"/>
</dbReference>
<dbReference type="Proteomes" id="UP000092666">
    <property type="component" value="Unassembled WGS sequence"/>
</dbReference>
<gene>
    <name evidence="2" type="ORF">I316_04448</name>
</gene>
<evidence type="ECO:0000313" key="3">
    <source>
        <dbReference type="Proteomes" id="UP000092666"/>
    </source>
</evidence>
<reference evidence="2 3" key="1">
    <citation type="submission" date="2013-07" db="EMBL/GenBank/DDBJ databases">
        <title>The Genome Sequence of Cryptococcus heveanensis BCC8398.</title>
        <authorList>
            <consortium name="The Broad Institute Genome Sequencing Platform"/>
            <person name="Cuomo C."/>
            <person name="Litvintseva A."/>
            <person name="Chen Y."/>
            <person name="Heitman J."/>
            <person name="Sun S."/>
            <person name="Springer D."/>
            <person name="Dromer F."/>
            <person name="Young S.K."/>
            <person name="Zeng Q."/>
            <person name="Gargeya S."/>
            <person name="Fitzgerald M."/>
            <person name="Abouelleil A."/>
            <person name="Alvarado L."/>
            <person name="Berlin A.M."/>
            <person name="Chapman S.B."/>
            <person name="Dewar J."/>
            <person name="Goldberg J."/>
            <person name="Griggs A."/>
            <person name="Gujja S."/>
            <person name="Hansen M."/>
            <person name="Howarth C."/>
            <person name="Imamovic A."/>
            <person name="Larimer J."/>
            <person name="McCowan C."/>
            <person name="Murphy C."/>
            <person name="Pearson M."/>
            <person name="Priest M."/>
            <person name="Roberts A."/>
            <person name="Saif S."/>
            <person name="Shea T."/>
            <person name="Sykes S."/>
            <person name="Wortman J."/>
            <person name="Nusbaum C."/>
            <person name="Birren B."/>
        </authorList>
    </citation>
    <scope>NUCLEOTIDE SEQUENCE [LARGE SCALE GENOMIC DNA]</scope>
    <source>
        <strain evidence="2 3">BCC8398</strain>
    </source>
</reference>
<feature type="compositionally biased region" description="Basic and acidic residues" evidence="1">
    <location>
        <begin position="15"/>
        <end position="24"/>
    </location>
</feature>